<protein>
    <submittedName>
        <fullName evidence="3">Uncharacterized protein</fullName>
    </submittedName>
</protein>
<dbReference type="EnsemblMetazoa" id="XM_019912376.1">
    <property type="protein sequence ID" value="XP_019767935.1"/>
    <property type="gene ID" value="LOC109542916"/>
</dbReference>
<feature type="region of interest" description="Disordered" evidence="1">
    <location>
        <begin position="53"/>
        <end position="73"/>
    </location>
</feature>
<keyword evidence="2" id="KW-0732">Signal</keyword>
<dbReference type="AlphaFoldDB" id="A0AAR5Q3Z7"/>
<accession>A0AAR5Q3Z7</accession>
<evidence type="ECO:0000256" key="1">
    <source>
        <dbReference type="SAM" id="MobiDB-lite"/>
    </source>
</evidence>
<proteinExistence type="predicted"/>
<evidence type="ECO:0000313" key="4">
    <source>
        <dbReference type="Proteomes" id="UP000019118"/>
    </source>
</evidence>
<evidence type="ECO:0000313" key="3">
    <source>
        <dbReference type="EnsemblMetazoa" id="XP_019767935.1"/>
    </source>
</evidence>
<sequence>MKLMLLFSCALCAIFQRSSTECINLERIFRTPKDMSKINFDHLELVERSDFDRFDTSTTKPPATTPPQQSGPNVANAQVVVRFGGDEGHPSSHIMRIPPHARYFPGKSKHQSPCRINLALLGGHEVFYPPPPLGYNHYYHPYPPPVPFVFPNYYFRDTSAHFLPPPLSDYFQRHPEFFNPAGQVFIQGRPLRREEVGGSIHIVKGEFPLFPLGFALIGASVQ</sequence>
<feature type="signal peptide" evidence="2">
    <location>
        <begin position="1"/>
        <end position="20"/>
    </location>
</feature>
<dbReference type="Proteomes" id="UP000019118">
    <property type="component" value="Unassembled WGS sequence"/>
</dbReference>
<reference evidence="4" key="1">
    <citation type="journal article" date="2013" name="Genome Biol.">
        <title>Draft genome of the mountain pine beetle, Dendroctonus ponderosae Hopkins, a major forest pest.</title>
        <authorList>
            <person name="Keeling C.I."/>
            <person name="Yuen M.M."/>
            <person name="Liao N.Y."/>
            <person name="Docking T.R."/>
            <person name="Chan S.K."/>
            <person name="Taylor G.A."/>
            <person name="Palmquist D.L."/>
            <person name="Jackman S.D."/>
            <person name="Nguyen A."/>
            <person name="Li M."/>
            <person name="Henderson H."/>
            <person name="Janes J.K."/>
            <person name="Zhao Y."/>
            <person name="Pandoh P."/>
            <person name="Moore R."/>
            <person name="Sperling F.A."/>
            <person name="Huber D.P."/>
            <person name="Birol I."/>
            <person name="Jones S.J."/>
            <person name="Bohlmann J."/>
        </authorList>
    </citation>
    <scope>NUCLEOTIDE SEQUENCE</scope>
</reference>
<organism evidence="3 4">
    <name type="scientific">Dendroctonus ponderosae</name>
    <name type="common">Mountain pine beetle</name>
    <dbReference type="NCBI Taxonomy" id="77166"/>
    <lineage>
        <taxon>Eukaryota</taxon>
        <taxon>Metazoa</taxon>
        <taxon>Ecdysozoa</taxon>
        <taxon>Arthropoda</taxon>
        <taxon>Hexapoda</taxon>
        <taxon>Insecta</taxon>
        <taxon>Pterygota</taxon>
        <taxon>Neoptera</taxon>
        <taxon>Endopterygota</taxon>
        <taxon>Coleoptera</taxon>
        <taxon>Polyphaga</taxon>
        <taxon>Cucujiformia</taxon>
        <taxon>Curculionidae</taxon>
        <taxon>Scolytinae</taxon>
        <taxon>Dendroctonus</taxon>
    </lineage>
</organism>
<reference evidence="3" key="2">
    <citation type="submission" date="2024-08" db="UniProtKB">
        <authorList>
            <consortium name="EnsemblMetazoa"/>
        </authorList>
    </citation>
    <scope>IDENTIFICATION</scope>
</reference>
<keyword evidence="4" id="KW-1185">Reference proteome</keyword>
<feature type="chain" id="PRO_5043837736" evidence="2">
    <location>
        <begin position="21"/>
        <end position="222"/>
    </location>
</feature>
<name>A0AAR5Q3Z7_DENPD</name>
<evidence type="ECO:0000256" key="2">
    <source>
        <dbReference type="SAM" id="SignalP"/>
    </source>
</evidence>